<reference evidence="1" key="1">
    <citation type="journal article" date="2014" name="Nat. Commun.">
        <title>The tobacco genome sequence and its comparison with those of tomato and potato.</title>
        <authorList>
            <person name="Sierro N."/>
            <person name="Battey J.N."/>
            <person name="Ouadi S."/>
            <person name="Bakaher N."/>
            <person name="Bovet L."/>
            <person name="Willig A."/>
            <person name="Goepfert S."/>
            <person name="Peitsch M.C."/>
            <person name="Ivanov N.V."/>
        </authorList>
    </citation>
    <scope>NUCLEOTIDE SEQUENCE [LARGE SCALE GENOMIC DNA]</scope>
</reference>
<keyword evidence="1" id="KW-1185">Reference proteome</keyword>
<name>A0AC58U3Z4_TOBAC</name>
<evidence type="ECO:0000313" key="2">
    <source>
        <dbReference type="RefSeq" id="XP_075104205.1"/>
    </source>
</evidence>
<proteinExistence type="predicted"/>
<reference evidence="2" key="2">
    <citation type="submission" date="2025-08" db="UniProtKB">
        <authorList>
            <consortium name="RefSeq"/>
        </authorList>
    </citation>
    <scope>IDENTIFICATION</scope>
    <source>
        <tissue evidence="2">Leaf</tissue>
    </source>
</reference>
<sequence length="167" mass="19022">MGSLISDKLVPNSSGQSGFDNSSDDTIDHNHPLYIHPSDNLGISLVGTIFYGTGYSDWRKSMLIALSMKNKLYFIQPDCVRPPPNSPIFCQWDRCNNIVISWIHNLLAPVIRKSVLYCQLAKDVWMELEDRYGQLSGIRVYQVKKELASISQDSMNIPEYYARMKSV</sequence>
<dbReference type="Proteomes" id="UP000790787">
    <property type="component" value="Chromosome 3"/>
</dbReference>
<evidence type="ECO:0000313" key="1">
    <source>
        <dbReference type="Proteomes" id="UP000790787"/>
    </source>
</evidence>
<organism evidence="1 2">
    <name type="scientific">Nicotiana tabacum</name>
    <name type="common">Common tobacco</name>
    <dbReference type="NCBI Taxonomy" id="4097"/>
    <lineage>
        <taxon>Eukaryota</taxon>
        <taxon>Viridiplantae</taxon>
        <taxon>Streptophyta</taxon>
        <taxon>Embryophyta</taxon>
        <taxon>Tracheophyta</taxon>
        <taxon>Spermatophyta</taxon>
        <taxon>Magnoliopsida</taxon>
        <taxon>eudicotyledons</taxon>
        <taxon>Gunneridae</taxon>
        <taxon>Pentapetalae</taxon>
        <taxon>asterids</taxon>
        <taxon>lamiids</taxon>
        <taxon>Solanales</taxon>
        <taxon>Solanaceae</taxon>
        <taxon>Nicotianoideae</taxon>
        <taxon>Nicotianeae</taxon>
        <taxon>Nicotiana</taxon>
    </lineage>
</organism>
<dbReference type="RefSeq" id="XP_075104205.1">
    <property type="nucleotide sequence ID" value="XM_075248104.1"/>
</dbReference>
<accession>A0AC58U3Z4</accession>
<protein>
    <submittedName>
        <fullName evidence="2">Uncharacterized protein LOC142178491</fullName>
    </submittedName>
</protein>
<gene>
    <name evidence="2" type="primary">LOC142178491</name>
</gene>